<reference evidence="3" key="1">
    <citation type="submission" date="2011-02" db="EMBL/GenBank/DDBJ databases">
        <title>The complete genome of Planctomyces brasiliensis DSM 5305.</title>
        <authorList>
            <person name="Lucas S."/>
            <person name="Copeland A."/>
            <person name="Lapidus A."/>
            <person name="Bruce D."/>
            <person name="Goodwin L."/>
            <person name="Pitluck S."/>
            <person name="Kyrpides N."/>
            <person name="Mavromatis K."/>
            <person name="Pagani I."/>
            <person name="Ivanova N."/>
            <person name="Ovchinnikova G."/>
            <person name="Lu M."/>
            <person name="Detter J.C."/>
            <person name="Han C."/>
            <person name="Land M."/>
            <person name="Hauser L."/>
            <person name="Markowitz V."/>
            <person name="Cheng J.-F."/>
            <person name="Hugenholtz P."/>
            <person name="Woyke T."/>
            <person name="Wu D."/>
            <person name="Tindall B."/>
            <person name="Pomrenke H.G."/>
            <person name="Brambilla E."/>
            <person name="Klenk H.-P."/>
            <person name="Eisen J.A."/>
        </authorList>
    </citation>
    <scope>NUCLEOTIDE SEQUENCE [LARGE SCALE GENOMIC DNA]</scope>
    <source>
        <strain evidence="3">ATCC 49424 / DSM 5305 / JCM 21570 / NBRC 103401 / IFAM 1448</strain>
    </source>
</reference>
<evidence type="ECO:0000313" key="2">
    <source>
        <dbReference type="EMBL" id="ADY61635.1"/>
    </source>
</evidence>
<dbReference type="EMBL" id="CP002546">
    <property type="protein sequence ID" value="ADY61635.1"/>
    <property type="molecule type" value="Genomic_DNA"/>
</dbReference>
<dbReference type="OrthoDB" id="258914at2"/>
<keyword evidence="3" id="KW-1185">Reference proteome</keyword>
<feature type="region of interest" description="Disordered" evidence="1">
    <location>
        <begin position="690"/>
        <end position="713"/>
    </location>
</feature>
<evidence type="ECO:0000256" key="1">
    <source>
        <dbReference type="SAM" id="MobiDB-lite"/>
    </source>
</evidence>
<dbReference type="KEGG" id="pbs:Plabr_4058"/>
<proteinExistence type="predicted"/>
<name>F0SGN0_RUBBR</name>
<gene>
    <name evidence="2" type="ordered locus">Plabr_4058</name>
</gene>
<dbReference type="RefSeq" id="WP_013630352.1">
    <property type="nucleotide sequence ID" value="NC_015174.1"/>
</dbReference>
<dbReference type="HOGENOM" id="CLU_390215_0_0_0"/>
<organism evidence="2 3">
    <name type="scientific">Rubinisphaera brasiliensis (strain ATCC 49424 / DSM 5305 / JCM 21570 / IAM 15109 / NBRC 103401 / IFAM 1448)</name>
    <name type="common">Planctomyces brasiliensis</name>
    <dbReference type="NCBI Taxonomy" id="756272"/>
    <lineage>
        <taxon>Bacteria</taxon>
        <taxon>Pseudomonadati</taxon>
        <taxon>Planctomycetota</taxon>
        <taxon>Planctomycetia</taxon>
        <taxon>Planctomycetales</taxon>
        <taxon>Planctomycetaceae</taxon>
        <taxon>Rubinisphaera</taxon>
    </lineage>
</organism>
<evidence type="ECO:0000313" key="3">
    <source>
        <dbReference type="Proteomes" id="UP000006860"/>
    </source>
</evidence>
<dbReference type="STRING" id="756272.Plabr_4058"/>
<sequence length="713" mass="80230">MAKLKEMFSADNMKNFVLKHGEKVVLSLVCLFIVFALLGTEWFAYEKRPGQLDEKLKQASQTIEQGTWPEPEQEKYPPLNVQDEVNDMLAEKSAVPFALSTNFVGSIHGADEPRKEVELLAVMDLKADSGRTILAQSTDPPESESLDSEMEDGTAPDDTTTEPNDSDLQLDDVASRPTNTGLMEGDGMMESNPYGGASYEEELMVSYDPTQMVLDESMYADSAGMEMGMDGMGMGLPSSVKGVPVRYISVRGIYNLRKQVLNYAKALSVPETEAFRLVEFLDFKLERQVADSSKGPWEEWEPVDIEVAIDYLNQTVDFDPDVVSVGVRNPVITMPLPARLLGVWRNKVNHPRVKNFELSDAEIELEMMLNREILEQAREKNKAIKQKRAPGGFAKQQLDVSSMQQDYFNETDSRTISRSLEDEFKGTPSEVRQKLIEKIKAQVTAAGNLVLFRYIDFDVLPGKSYRYRVSLVLRNPNFDQPVERVVHPSVVEGDTRETPVSEPSNVASVSPDYAYFVTRVSPPRGVTPEQADMQIFQWYDETGTMIRGTLSMEPGDFISGKAKTHVLDPAAFKFEEEDDVPFKTDDLMVDALVMGRLDMRMHEDLKLPRNLTRGEVGVTPQVLVVNKEGKLQELDPITMASTRDSYERYYEAEKKPFESIKDASKKMSQTSELDMLLGEDESMMMEMMEGMDGAGRLRGRQRNPTRRSGVVSE</sequence>
<dbReference type="AlphaFoldDB" id="F0SGN0"/>
<feature type="region of interest" description="Disordered" evidence="1">
    <location>
        <begin position="131"/>
        <end position="191"/>
    </location>
</feature>
<dbReference type="Proteomes" id="UP000006860">
    <property type="component" value="Chromosome"/>
</dbReference>
<accession>F0SGN0</accession>
<protein>
    <submittedName>
        <fullName evidence="2">Uncharacterized protein</fullName>
    </submittedName>
</protein>
<dbReference type="eggNOG" id="ENOG5033IBW">
    <property type="taxonomic scope" value="Bacteria"/>
</dbReference>
<feature type="compositionally biased region" description="Acidic residues" evidence="1">
    <location>
        <begin position="141"/>
        <end position="155"/>
    </location>
</feature>